<dbReference type="InterPro" id="IPR050301">
    <property type="entry name" value="NTE"/>
</dbReference>
<keyword evidence="1 4" id="KW-0378">Hydrolase</keyword>
<dbReference type="PROSITE" id="PS51635">
    <property type="entry name" value="PNPLA"/>
    <property type="match status" value="1"/>
</dbReference>
<name>A0AAU0UPR9_9FIRM</name>
<feature type="active site" description="Proton acceptor" evidence="4">
    <location>
        <position position="155"/>
    </location>
</feature>
<dbReference type="Proteomes" id="UP001329915">
    <property type="component" value="Chromosome"/>
</dbReference>
<dbReference type="RefSeq" id="WP_366921613.1">
    <property type="nucleotide sequence ID" value="NZ_CP121694.1"/>
</dbReference>
<evidence type="ECO:0000313" key="6">
    <source>
        <dbReference type="EMBL" id="WRO22192.1"/>
    </source>
</evidence>
<feature type="short sequence motif" description="DGA/G" evidence="4">
    <location>
        <begin position="155"/>
        <end position="157"/>
    </location>
</feature>
<feature type="domain" description="PNPLA" evidence="5">
    <location>
        <begin position="10"/>
        <end position="168"/>
    </location>
</feature>
<feature type="short sequence motif" description="GXSXG" evidence="4">
    <location>
        <begin position="41"/>
        <end position="45"/>
    </location>
</feature>
<dbReference type="EMBL" id="CP121694">
    <property type="protein sequence ID" value="WRO22192.1"/>
    <property type="molecule type" value="Genomic_DNA"/>
</dbReference>
<dbReference type="AlphaFoldDB" id="A0AAU0UPR9"/>
<evidence type="ECO:0000256" key="4">
    <source>
        <dbReference type="PROSITE-ProRule" id="PRU01161"/>
    </source>
</evidence>
<dbReference type="KEGG" id="dbc:MFMK1_002017"/>
<protein>
    <submittedName>
        <fullName evidence="6">Patatin-like phospholipase family protein</fullName>
    </submittedName>
</protein>
<reference evidence="6 7" key="1">
    <citation type="submission" date="2023-04" db="EMBL/GenBank/DDBJ databases">
        <authorList>
            <person name="Hsu D."/>
        </authorList>
    </citation>
    <scope>NUCLEOTIDE SEQUENCE [LARGE SCALE GENOMIC DNA]</scope>
    <source>
        <strain evidence="6 7">MK1</strain>
    </source>
</reference>
<evidence type="ECO:0000256" key="1">
    <source>
        <dbReference type="ARBA" id="ARBA00022801"/>
    </source>
</evidence>
<accession>A0AAU0UPR9</accession>
<dbReference type="Pfam" id="PF01734">
    <property type="entry name" value="Patatin"/>
    <property type="match status" value="1"/>
</dbReference>
<gene>
    <name evidence="6" type="ORF">MFMK1_002017</name>
</gene>
<evidence type="ECO:0000259" key="5">
    <source>
        <dbReference type="PROSITE" id="PS51635"/>
    </source>
</evidence>
<dbReference type="SUPFAM" id="SSF52151">
    <property type="entry name" value="FabD/lysophospholipase-like"/>
    <property type="match status" value="1"/>
</dbReference>
<proteinExistence type="predicted"/>
<sequence>MSLNKPRVGLALGAGAARGLAHIGVLQVLQEENVPIDLIAGSSIGSVFGAMLACRQDFHRLERLILEIRQKQFIDISVPRMGLLKGNKVEEMLRLLTHNKNFDQLDLPLFVVAVDLVKGEKVIINEGNVAEAVRASIAIPGIFKPVLAGGRVLVDGAVMDRVPIAVTREQGAEIVIAVDVKFGGSERKTQQVNNIFDVILLSLDLLDRELASRFIIEADVLIQPDLSDINPNNFDDAHNGIIRGRAAAKEMLPSIKQLISEPRPVRNNNK</sequence>
<dbReference type="Gene3D" id="3.40.1090.10">
    <property type="entry name" value="Cytosolic phospholipase A2 catalytic domain"/>
    <property type="match status" value="2"/>
</dbReference>
<evidence type="ECO:0000256" key="2">
    <source>
        <dbReference type="ARBA" id="ARBA00022963"/>
    </source>
</evidence>
<dbReference type="InterPro" id="IPR002641">
    <property type="entry name" value="PNPLA_dom"/>
</dbReference>
<feature type="active site" description="Nucleophile" evidence="4">
    <location>
        <position position="43"/>
    </location>
</feature>
<comment type="caution">
    <text evidence="4">Lacks conserved residue(s) required for the propagation of feature annotation.</text>
</comment>
<dbReference type="PANTHER" id="PTHR14226:SF76">
    <property type="entry name" value="NTE FAMILY PROTEIN RSSA"/>
    <property type="match status" value="1"/>
</dbReference>
<dbReference type="InterPro" id="IPR016035">
    <property type="entry name" value="Acyl_Trfase/lysoPLipase"/>
</dbReference>
<evidence type="ECO:0000256" key="3">
    <source>
        <dbReference type="ARBA" id="ARBA00023098"/>
    </source>
</evidence>
<evidence type="ECO:0000313" key="7">
    <source>
        <dbReference type="Proteomes" id="UP001329915"/>
    </source>
</evidence>
<organism evidence="6 7">
    <name type="scientific">Metallumcola ferriviriculae</name>
    <dbReference type="NCBI Taxonomy" id="3039180"/>
    <lineage>
        <taxon>Bacteria</taxon>
        <taxon>Bacillati</taxon>
        <taxon>Bacillota</taxon>
        <taxon>Clostridia</taxon>
        <taxon>Neomoorellales</taxon>
        <taxon>Desulfitibacteraceae</taxon>
        <taxon>Metallumcola</taxon>
    </lineage>
</organism>
<dbReference type="GO" id="GO:0016787">
    <property type="term" value="F:hydrolase activity"/>
    <property type="evidence" value="ECO:0007669"/>
    <property type="project" value="UniProtKB-UniRule"/>
</dbReference>
<dbReference type="GO" id="GO:0016042">
    <property type="term" value="P:lipid catabolic process"/>
    <property type="evidence" value="ECO:0007669"/>
    <property type="project" value="UniProtKB-UniRule"/>
</dbReference>
<dbReference type="PANTHER" id="PTHR14226">
    <property type="entry name" value="NEUROPATHY TARGET ESTERASE/SWISS CHEESE D.MELANOGASTER"/>
    <property type="match status" value="1"/>
</dbReference>
<keyword evidence="7" id="KW-1185">Reference proteome</keyword>
<keyword evidence="3 4" id="KW-0443">Lipid metabolism</keyword>
<keyword evidence="2 4" id="KW-0442">Lipid degradation</keyword>